<name>A0ABT1WBW8_9BURK</name>
<dbReference type="InterPro" id="IPR036890">
    <property type="entry name" value="HATPase_C_sf"/>
</dbReference>
<dbReference type="GO" id="GO:0005524">
    <property type="term" value="F:ATP binding"/>
    <property type="evidence" value="ECO:0007669"/>
    <property type="project" value="UniProtKB-KW"/>
</dbReference>
<gene>
    <name evidence="1" type="ORF">NQT62_00940</name>
</gene>
<dbReference type="Proteomes" id="UP001204142">
    <property type="component" value="Unassembled WGS sequence"/>
</dbReference>
<accession>A0ABT1WBW8</accession>
<reference evidence="1 2" key="1">
    <citation type="submission" date="2022-07" db="EMBL/GenBank/DDBJ databases">
        <authorList>
            <person name="Xamxidin M."/>
            <person name="Wu M."/>
        </authorList>
    </citation>
    <scope>NUCLEOTIDE SEQUENCE [LARGE SCALE GENOMIC DNA]</scope>
    <source>
        <strain evidence="1 2">NBRC 111650</strain>
    </source>
</reference>
<dbReference type="RefSeq" id="WP_256762660.1">
    <property type="nucleotide sequence ID" value="NZ_JANIGO010000001.1"/>
</dbReference>
<comment type="caution">
    <text evidence="1">The sequence shown here is derived from an EMBL/GenBank/DDBJ whole genome shotgun (WGS) entry which is preliminary data.</text>
</comment>
<dbReference type="SUPFAM" id="SSF55874">
    <property type="entry name" value="ATPase domain of HSP90 chaperone/DNA topoisomerase II/histidine kinase"/>
    <property type="match status" value="1"/>
</dbReference>
<keyword evidence="2" id="KW-1185">Reference proteome</keyword>
<evidence type="ECO:0000313" key="1">
    <source>
        <dbReference type="EMBL" id="MCQ8895000.1"/>
    </source>
</evidence>
<dbReference type="Gene3D" id="3.30.565.10">
    <property type="entry name" value="Histidine kinase-like ATPase, C-terminal domain"/>
    <property type="match status" value="1"/>
</dbReference>
<dbReference type="Pfam" id="PF13589">
    <property type="entry name" value="HATPase_c_3"/>
    <property type="match status" value="1"/>
</dbReference>
<proteinExistence type="predicted"/>
<protein>
    <submittedName>
        <fullName evidence="1">ATP-binding protein</fullName>
    </submittedName>
</protein>
<keyword evidence="1" id="KW-0547">Nucleotide-binding</keyword>
<organism evidence="1 2">
    <name type="scientific">Limnobacter humi</name>
    <dbReference type="NCBI Taxonomy" id="1778671"/>
    <lineage>
        <taxon>Bacteria</taxon>
        <taxon>Pseudomonadati</taxon>
        <taxon>Pseudomonadota</taxon>
        <taxon>Betaproteobacteria</taxon>
        <taxon>Burkholderiales</taxon>
        <taxon>Burkholderiaceae</taxon>
        <taxon>Limnobacter</taxon>
    </lineage>
</organism>
<dbReference type="EMBL" id="JANIGO010000001">
    <property type="protein sequence ID" value="MCQ8895000.1"/>
    <property type="molecule type" value="Genomic_DNA"/>
</dbReference>
<sequence length="507" mass="56673">MSPYKQNNQLATRSAPPRASAMLESLRGLGYSTAAALADIIDNSFSADATTVDIQFNWKETSSNIHILDNGSGMSDQELESAMTLGDKNPLDARSPHDLGRFGMGLKTASFSQCKRLTVASRKNGVTSCLRWDLDLLKANPDIGWVLIEGPAPGSEDLPAKLDSLDHGTIVIWEVLDRVVTESFTVNDFLALMEEQVERHLAMVFHRLLEGHRPKLQLNLNGKKIEAWDPFLSGHPAKPWTSPVQRHRTSCGDIEVQCHVLPHRDKLSDNEYEINGGPAGWNAQQGFYIYRNQRLLVAGGWLGLGQPRAWNREEPCRLARIRLDIPNTADADWKIDVKKSVARPPVALRPWLTSMATDTRERARRVFAYRGSPTRVNTNTPIEQAWKVERTSKGIRYRIDEAHPSIAAVLDDATSTQKDLIISMIRVIEETVPVQKIWLDTAEQKETPVTSFASSSDEAVLKVMKSLFRNLVVQKGMDIEDARARLACTDPFQNFPHLIAQLSVPES</sequence>
<evidence type="ECO:0000313" key="2">
    <source>
        <dbReference type="Proteomes" id="UP001204142"/>
    </source>
</evidence>
<keyword evidence="1" id="KW-0067">ATP-binding</keyword>